<dbReference type="Gene3D" id="3.40.630.10">
    <property type="entry name" value="Zn peptidases"/>
    <property type="match status" value="1"/>
</dbReference>
<evidence type="ECO:0000256" key="11">
    <source>
        <dbReference type="ARBA" id="ARBA00023315"/>
    </source>
</evidence>
<keyword evidence="10" id="KW-1015">Disulfide bond</keyword>
<gene>
    <name evidence="16" type="ORF">LSTR_LSTR003228</name>
</gene>
<dbReference type="STRING" id="195883.A0A482XTT9"/>
<feature type="transmembrane region" description="Helical" evidence="13">
    <location>
        <begin position="362"/>
        <end position="384"/>
    </location>
</feature>
<evidence type="ECO:0000256" key="8">
    <source>
        <dbReference type="ARBA" id="ARBA00022723"/>
    </source>
</evidence>
<evidence type="ECO:0000313" key="16">
    <source>
        <dbReference type="EMBL" id="RZF48848.1"/>
    </source>
</evidence>
<dbReference type="SUPFAM" id="SSF53187">
    <property type="entry name" value="Zn-dependent exopeptidases"/>
    <property type="match status" value="1"/>
</dbReference>
<dbReference type="Proteomes" id="UP000291343">
    <property type="component" value="Unassembled WGS sequence"/>
</dbReference>
<dbReference type="CDD" id="cd03880">
    <property type="entry name" value="M28_QC_like"/>
    <property type="match status" value="1"/>
</dbReference>
<evidence type="ECO:0000256" key="13">
    <source>
        <dbReference type="SAM" id="Phobius"/>
    </source>
</evidence>
<evidence type="ECO:0000259" key="15">
    <source>
        <dbReference type="Pfam" id="PF04389"/>
    </source>
</evidence>
<keyword evidence="13" id="KW-0812">Transmembrane</keyword>
<accession>A0A482XTT9</accession>
<dbReference type="InParanoid" id="A0A482XTT9"/>
<evidence type="ECO:0000256" key="4">
    <source>
        <dbReference type="ARBA" id="ARBA00012012"/>
    </source>
</evidence>
<name>A0A482XTT9_LAOST</name>
<evidence type="ECO:0000256" key="12">
    <source>
        <dbReference type="ARBA" id="ARBA00057903"/>
    </source>
</evidence>
<evidence type="ECO:0000256" key="7">
    <source>
        <dbReference type="ARBA" id="ARBA00022679"/>
    </source>
</evidence>
<dbReference type="EC" id="2.3.2.5" evidence="4"/>
<dbReference type="AlphaFoldDB" id="A0A482XTT9"/>
<dbReference type="Pfam" id="PF04389">
    <property type="entry name" value="Peptidase_M28"/>
    <property type="match status" value="1"/>
</dbReference>
<keyword evidence="13" id="KW-1133">Transmembrane helix</keyword>
<comment type="similarity">
    <text evidence="3">Belongs to the glutaminyl-peptide cyclotransferase family.</text>
</comment>
<keyword evidence="6" id="KW-0964">Secreted</keyword>
<keyword evidence="9" id="KW-0862">Zinc</keyword>
<dbReference type="InterPro" id="IPR037457">
    <property type="entry name" value="M28_QC"/>
</dbReference>
<dbReference type="FunCoup" id="A0A482XTT9">
    <property type="interactions" value="531"/>
</dbReference>
<keyword evidence="14" id="KW-0732">Signal</keyword>
<dbReference type="OrthoDB" id="3907302at2759"/>
<comment type="function">
    <text evidence="12">Acts as a glutaminyl-peptide cyclotransferase. Responsible for the biosynthesis of pyroglutamyl peptides. Might be more efficient in the conversion of tri and tetrapeptides in vitro. Might have a relative preference for substrates containing hydrophobic amino acids in vitro.</text>
</comment>
<evidence type="ECO:0000313" key="17">
    <source>
        <dbReference type="Proteomes" id="UP000291343"/>
    </source>
</evidence>
<keyword evidence="8" id="KW-0479">Metal-binding</keyword>
<comment type="caution">
    <text evidence="16">The sequence shown here is derived from an EMBL/GenBank/DDBJ whole genome shotgun (WGS) entry which is preliminary data.</text>
</comment>
<dbReference type="GO" id="GO:0008270">
    <property type="term" value="F:zinc ion binding"/>
    <property type="evidence" value="ECO:0007669"/>
    <property type="project" value="TreeGrafter"/>
</dbReference>
<dbReference type="PANTHER" id="PTHR12283">
    <property type="entry name" value="GLUTAMINYL-PEPTIDE CYCLOTRANSFERASE"/>
    <property type="match status" value="1"/>
</dbReference>
<dbReference type="SMR" id="A0A482XTT9"/>
<dbReference type="FunFam" id="3.40.630.10:FF:000029">
    <property type="entry name" value="Glutaminyl-peptide cyclotransferase"/>
    <property type="match status" value="1"/>
</dbReference>
<keyword evidence="17" id="KW-1185">Reference proteome</keyword>
<evidence type="ECO:0000256" key="2">
    <source>
        <dbReference type="ARBA" id="ARBA00004613"/>
    </source>
</evidence>
<reference evidence="16 17" key="1">
    <citation type="journal article" date="2017" name="Gigascience">
        <title>Genome sequence of the small brown planthopper, Laodelphax striatellus.</title>
        <authorList>
            <person name="Zhu J."/>
            <person name="Jiang F."/>
            <person name="Wang X."/>
            <person name="Yang P."/>
            <person name="Bao Y."/>
            <person name="Zhao W."/>
            <person name="Wang W."/>
            <person name="Lu H."/>
            <person name="Wang Q."/>
            <person name="Cui N."/>
            <person name="Li J."/>
            <person name="Chen X."/>
            <person name="Luo L."/>
            <person name="Yu J."/>
            <person name="Kang L."/>
            <person name="Cui F."/>
        </authorList>
    </citation>
    <scope>NUCLEOTIDE SEQUENCE [LARGE SCALE GENOMIC DNA]</scope>
    <source>
        <strain evidence="16">Lst14</strain>
    </source>
</reference>
<keyword evidence="13" id="KW-0472">Membrane</keyword>
<dbReference type="GO" id="GO:0005576">
    <property type="term" value="C:extracellular region"/>
    <property type="evidence" value="ECO:0007669"/>
    <property type="project" value="UniProtKB-SubCell"/>
</dbReference>
<keyword evidence="11" id="KW-0012">Acyltransferase</keyword>
<feature type="domain" description="Peptidase M28" evidence="15">
    <location>
        <begin position="112"/>
        <end position="336"/>
    </location>
</feature>
<feature type="signal peptide" evidence="14">
    <location>
        <begin position="1"/>
        <end position="26"/>
    </location>
</feature>
<feature type="chain" id="PRO_5019755628" description="Glutaminyl-peptide cyclotransferase" evidence="14">
    <location>
        <begin position="27"/>
        <end position="389"/>
    </location>
</feature>
<proteinExistence type="inferred from homology"/>
<evidence type="ECO:0000256" key="9">
    <source>
        <dbReference type="ARBA" id="ARBA00022833"/>
    </source>
</evidence>
<protein>
    <recommendedName>
        <fullName evidence="5">Glutaminyl-peptide cyclotransferase</fullName>
        <ecNumber evidence="4">2.3.2.5</ecNumber>
    </recommendedName>
</protein>
<evidence type="ECO:0000256" key="6">
    <source>
        <dbReference type="ARBA" id="ARBA00022525"/>
    </source>
</evidence>
<comment type="catalytic activity">
    <reaction evidence="1">
        <text>N-terminal L-glutaminyl-[peptide] = N-terminal 5-oxo-L-prolyl-[peptide] + NH4(+)</text>
        <dbReference type="Rhea" id="RHEA:23652"/>
        <dbReference type="Rhea" id="RHEA-COMP:11736"/>
        <dbReference type="Rhea" id="RHEA-COMP:11846"/>
        <dbReference type="ChEBI" id="CHEBI:28938"/>
        <dbReference type="ChEBI" id="CHEBI:64722"/>
        <dbReference type="ChEBI" id="CHEBI:87215"/>
        <dbReference type="EC" id="2.3.2.5"/>
    </reaction>
</comment>
<organism evidence="16 17">
    <name type="scientific">Laodelphax striatellus</name>
    <name type="common">Small brown planthopper</name>
    <name type="synonym">Delphax striatella</name>
    <dbReference type="NCBI Taxonomy" id="195883"/>
    <lineage>
        <taxon>Eukaryota</taxon>
        <taxon>Metazoa</taxon>
        <taxon>Ecdysozoa</taxon>
        <taxon>Arthropoda</taxon>
        <taxon>Hexapoda</taxon>
        <taxon>Insecta</taxon>
        <taxon>Pterygota</taxon>
        <taxon>Neoptera</taxon>
        <taxon>Paraneoptera</taxon>
        <taxon>Hemiptera</taxon>
        <taxon>Auchenorrhyncha</taxon>
        <taxon>Fulgoroidea</taxon>
        <taxon>Delphacidae</taxon>
        <taxon>Criomorphinae</taxon>
        <taxon>Laodelphax</taxon>
    </lineage>
</organism>
<evidence type="ECO:0000256" key="10">
    <source>
        <dbReference type="ARBA" id="ARBA00023157"/>
    </source>
</evidence>
<dbReference type="PANTHER" id="PTHR12283:SF6">
    <property type="entry name" value="GLUTAMINYL-PEPTIDE CYCLOTRANSFERASE-RELATED"/>
    <property type="match status" value="1"/>
</dbReference>
<evidence type="ECO:0000256" key="3">
    <source>
        <dbReference type="ARBA" id="ARBA00006014"/>
    </source>
</evidence>
<evidence type="ECO:0000256" key="5">
    <source>
        <dbReference type="ARBA" id="ARBA00016861"/>
    </source>
</evidence>
<dbReference type="EMBL" id="QKKF02000897">
    <property type="protein sequence ID" value="RZF48848.1"/>
    <property type="molecule type" value="Genomic_DNA"/>
</dbReference>
<keyword evidence="7" id="KW-0808">Transferase</keyword>
<comment type="subcellular location">
    <subcellularLocation>
        <location evidence="2">Secreted</location>
    </subcellularLocation>
</comment>
<dbReference type="GO" id="GO:0016603">
    <property type="term" value="F:glutaminyl-peptide cyclotransferase activity"/>
    <property type="evidence" value="ECO:0007669"/>
    <property type="project" value="UniProtKB-EC"/>
</dbReference>
<evidence type="ECO:0000256" key="14">
    <source>
        <dbReference type="SAM" id="SignalP"/>
    </source>
</evidence>
<dbReference type="InterPro" id="IPR007484">
    <property type="entry name" value="Peptidase_M28"/>
</dbReference>
<dbReference type="InterPro" id="IPR040234">
    <property type="entry name" value="QC/QCL"/>
</dbReference>
<evidence type="ECO:0000256" key="1">
    <source>
        <dbReference type="ARBA" id="ARBA00000001"/>
    </source>
</evidence>
<sequence length="389" mass="44974">MELKLFSLSANTLYFLGFLLINSSVCQEKSVRIFNNPQQIEGSELISLAGLSNDERFKDILSNILIPRVVGTKNHKKVQNYITKFMENLNWNVEQDPFTETVPILGRRNFKNIVARLNPSASRYLALACHYDSKYFENQDFLGATDSAVPCAMMLDLAEALNSRLEPFRSSDMSLMMIFFDGEEAFKQWSPRDSIYGARHLVSKWKATPNPVGNGDEMDRVDVLMLLDLLGAPNPTFYDYYGFSTTKYFRKLCDIEDSLHELRQLSQYSPNERYFMRLTSRSHIEDDHLPFINHDNPVPVLHIIASPFPEVWHKMEDDYSALDFPTIDNLNKIFRVFTMSYLSGSHNQRQQRLESVNDFSKAVGLSMEFSTFLYLLTFIGVVNFQYQLL</sequence>